<dbReference type="InterPro" id="IPR000891">
    <property type="entry name" value="PYR_CT"/>
</dbReference>
<dbReference type="Gene3D" id="3.30.160.270">
    <property type="match status" value="1"/>
</dbReference>
<dbReference type="PROSITE" id="PS50991">
    <property type="entry name" value="PYR_CT"/>
    <property type="match status" value="1"/>
</dbReference>
<comment type="caution">
    <text evidence="28">The sequence shown here is derived from an EMBL/GenBank/DDBJ whole genome shotgun (WGS) entry which is preliminary data.</text>
</comment>
<evidence type="ECO:0000256" key="16">
    <source>
        <dbReference type="ARBA" id="ARBA00022793"/>
    </source>
</evidence>
<comment type="similarity">
    <text evidence="6 25">Belongs to the CDP-alcohol phosphatidyltransferase class-I family.</text>
</comment>
<dbReference type="NCBIfam" id="NF002086">
    <property type="entry name" value="PRK00915.1-3"/>
    <property type="match status" value="1"/>
</dbReference>
<dbReference type="SMART" id="SM00917">
    <property type="entry name" value="LeuA_dimer"/>
    <property type="match status" value="1"/>
</dbReference>
<evidence type="ECO:0000256" key="3">
    <source>
        <dbReference type="ARBA" id="ARBA00004308"/>
    </source>
</evidence>
<evidence type="ECO:0000256" key="14">
    <source>
        <dbReference type="ARBA" id="ARBA00022692"/>
    </source>
</evidence>
<dbReference type="GO" id="GO:0009098">
    <property type="term" value="P:L-leucine biosynthetic process"/>
    <property type="evidence" value="ECO:0007669"/>
    <property type="project" value="UniProtKB-KW"/>
</dbReference>
<evidence type="ECO:0000256" key="23">
    <source>
        <dbReference type="ARBA" id="ARBA00023304"/>
    </source>
</evidence>
<sequence>MGDIPIRIAKEGYRFVFTALGLAAAALAVGWFVVGVVLLAVAVAVAGFFRDPERVSPDGEGIVVSPADGKVVSVDDVSDADGRRVSIFLSPLDVHINRAPMNGRVVDVRYQTGHFLAAYKGKASDENERNAIELPRTRVMDSTEKSGSPFRKVRLIPRGKAKPGRLKRRGPSNRPRRAIYLLPSLFTAGNLFCGMFAMIFAFNGEYHQAALFIVVAHLLDGVDGAVARLTHTTSQFGVEFDSLADLVSFGVAPAILLYVFALAPLATWGGFVAALFAVCGALRLARFNVQTLATEKSYFTGLPIPAAAAMVAATIFMYFMLGLENTDSKPVVFMVMACTLAGLMVSNFRYLSLKQHHFKKRSTIGLLLSALVIIILTISMDGEQSPGASMNIDEKVLIARQLDKLGVDVIEAGFAASSPGDFESVVQVCKAVKRPIVLSLARAQQGDIRKAAKAVEGARKPGLHTFIATSDIHMKHKLRMSREEVLESVGTAVVLARRYLDYVEFSAEDASRSDPEFLVEVFSEAIRAGAKTLNIPDTTGYAIPSEFGELVRYLIENTEDSDKVTWSAHCHNDLGLAVANSLAAVANGVRQVECTVNGIGERAGNTSLEEVVMALKTRRSVFNLDTRIHTEQIYPTSRLLCQVTGISVPLNKPIVGDNAFAHEAGIHQDGVLKQKLTYEIMKPETIGIPGNRLVMGKHSGRHAFSERLQHLGFTLNKDEINRAFDRFKELADKKKEVFDEDIEALVADEVLRIPSQPDRYELVYMNIASSSSAVPSATIRMRVDGEEKMAHDTGDGVVDACYKAIAKISGSRAKLQRYSVSSVTGGTDAQGEVSCMLQEKDINISGKGSHTDIIMASALAYVNALNRLEYRKRHRKVSVEGGP</sequence>
<dbReference type="InterPro" id="IPR050073">
    <property type="entry name" value="2-IPM_HCS-like"/>
</dbReference>
<feature type="transmembrane region" description="Helical" evidence="26">
    <location>
        <begin position="20"/>
        <end position="49"/>
    </location>
</feature>
<evidence type="ECO:0000313" key="28">
    <source>
        <dbReference type="EMBL" id="CAI8044107.1"/>
    </source>
</evidence>
<evidence type="ECO:0000256" key="4">
    <source>
        <dbReference type="ARBA" id="ARBA00004689"/>
    </source>
</evidence>
<dbReference type="PROSITE" id="PS00379">
    <property type="entry name" value="CDP_ALCOHOL_P_TRANSF"/>
    <property type="match status" value="1"/>
</dbReference>
<evidence type="ECO:0000256" key="2">
    <source>
        <dbReference type="ARBA" id="ARBA00004141"/>
    </source>
</evidence>
<keyword evidence="10" id="KW-0432">Leucine biosynthesis</keyword>
<dbReference type="Gene3D" id="3.20.20.70">
    <property type="entry name" value="Aldolase class I"/>
    <property type="match status" value="1"/>
</dbReference>
<dbReference type="InterPro" id="IPR054691">
    <property type="entry name" value="LeuA/HCS_post-cat"/>
</dbReference>
<feature type="transmembrane region" description="Helical" evidence="26">
    <location>
        <begin position="267"/>
        <end position="285"/>
    </location>
</feature>
<keyword evidence="11" id="KW-0444">Lipid biosynthesis</keyword>
<comment type="pathway">
    <text evidence="4">Amino-acid biosynthesis; L-leucine biosynthesis; L-leucine from 3-methyl-2-oxobutanoate: step 1/4.</text>
</comment>
<dbReference type="FunFam" id="1.10.238.260:FF:000001">
    <property type="entry name" value="2-isopropylmalate synthase"/>
    <property type="match status" value="1"/>
</dbReference>
<dbReference type="GO" id="GO:0046872">
    <property type="term" value="F:metal ion binding"/>
    <property type="evidence" value="ECO:0007669"/>
    <property type="project" value="UniProtKB-KW"/>
</dbReference>
<dbReference type="Pfam" id="PF02666">
    <property type="entry name" value="PS_Dcarbxylase"/>
    <property type="match status" value="1"/>
</dbReference>
<evidence type="ECO:0000259" key="27">
    <source>
        <dbReference type="PROSITE" id="PS50991"/>
    </source>
</evidence>
<evidence type="ECO:0000256" key="5">
    <source>
        <dbReference type="ARBA" id="ARBA00009396"/>
    </source>
</evidence>
<evidence type="ECO:0000256" key="19">
    <source>
        <dbReference type="ARBA" id="ARBA00023136"/>
    </source>
</evidence>
<evidence type="ECO:0000256" key="26">
    <source>
        <dbReference type="SAM" id="Phobius"/>
    </source>
</evidence>
<feature type="transmembrane region" description="Helical" evidence="26">
    <location>
        <begin position="178"/>
        <end position="202"/>
    </location>
</feature>
<evidence type="ECO:0000256" key="10">
    <source>
        <dbReference type="ARBA" id="ARBA00022430"/>
    </source>
</evidence>
<dbReference type="EC" id="2.3.3.13" evidence="7"/>
<evidence type="ECO:0000256" key="24">
    <source>
        <dbReference type="ARBA" id="ARBA00032361"/>
    </source>
</evidence>
<dbReference type="NCBIfam" id="TIGR00473">
    <property type="entry name" value="pssA"/>
    <property type="match status" value="1"/>
</dbReference>
<dbReference type="InterPro" id="IPR005671">
    <property type="entry name" value="LeuA_bact_synth"/>
</dbReference>
<name>A0AA35TBF4_GEOBA</name>
<evidence type="ECO:0000256" key="9">
    <source>
        <dbReference type="ARBA" id="ARBA00017171"/>
    </source>
</evidence>
<keyword evidence="29" id="KW-1185">Reference proteome</keyword>
<dbReference type="Pfam" id="PF08502">
    <property type="entry name" value="LeuA_dimer"/>
    <property type="match status" value="1"/>
</dbReference>
<comment type="catalytic activity">
    <reaction evidence="1">
        <text>a CDP-1,2-diacyl-sn-glycerol + L-serine = a 1,2-diacyl-sn-glycero-3-phospho-L-serine + CMP + H(+)</text>
        <dbReference type="Rhea" id="RHEA:16913"/>
        <dbReference type="ChEBI" id="CHEBI:15378"/>
        <dbReference type="ChEBI" id="CHEBI:33384"/>
        <dbReference type="ChEBI" id="CHEBI:57262"/>
        <dbReference type="ChEBI" id="CHEBI:58332"/>
        <dbReference type="ChEBI" id="CHEBI:60377"/>
        <dbReference type="EC" id="2.7.8.8"/>
    </reaction>
</comment>
<keyword evidence="18" id="KW-0443">Lipid metabolism</keyword>
<proteinExistence type="inferred from homology"/>
<dbReference type="GO" id="GO:0003882">
    <property type="term" value="F:CDP-diacylglycerol-serine O-phosphatidyltransferase activity"/>
    <property type="evidence" value="ECO:0007669"/>
    <property type="project" value="UniProtKB-EC"/>
</dbReference>
<keyword evidence="15" id="KW-0479">Metal-binding</keyword>
<evidence type="ECO:0000256" key="11">
    <source>
        <dbReference type="ARBA" id="ARBA00022516"/>
    </source>
</evidence>
<reference evidence="28" key="1">
    <citation type="submission" date="2023-03" db="EMBL/GenBank/DDBJ databases">
        <authorList>
            <person name="Steffen K."/>
            <person name="Cardenas P."/>
        </authorList>
    </citation>
    <scope>NUCLEOTIDE SEQUENCE</scope>
</reference>
<evidence type="ECO:0000256" key="7">
    <source>
        <dbReference type="ARBA" id="ARBA00012973"/>
    </source>
</evidence>
<evidence type="ECO:0000256" key="22">
    <source>
        <dbReference type="ARBA" id="ARBA00023264"/>
    </source>
</evidence>
<evidence type="ECO:0000256" key="20">
    <source>
        <dbReference type="ARBA" id="ARBA00023209"/>
    </source>
</evidence>
<comment type="similarity">
    <text evidence="5">Belongs to the alpha-IPM synthase/homocitrate synthase family. LeuA type 1 subfamily.</text>
</comment>
<keyword evidence="19 26" id="KW-0472">Membrane</keyword>
<organism evidence="28 29">
    <name type="scientific">Geodia barretti</name>
    <name type="common">Barrett's horny sponge</name>
    <dbReference type="NCBI Taxonomy" id="519541"/>
    <lineage>
        <taxon>Eukaryota</taxon>
        <taxon>Metazoa</taxon>
        <taxon>Porifera</taxon>
        <taxon>Demospongiae</taxon>
        <taxon>Heteroscleromorpha</taxon>
        <taxon>Tetractinellida</taxon>
        <taxon>Astrophorina</taxon>
        <taxon>Geodiidae</taxon>
        <taxon>Geodia</taxon>
    </lineage>
</organism>
<dbReference type="AlphaFoldDB" id="A0AA35TBF4"/>
<dbReference type="Pfam" id="PF01066">
    <property type="entry name" value="CDP-OH_P_transf"/>
    <property type="match status" value="1"/>
</dbReference>
<dbReference type="NCBIfam" id="TIGR00973">
    <property type="entry name" value="leuA_bact"/>
    <property type="match status" value="1"/>
</dbReference>
<dbReference type="PROSITE" id="PS00816">
    <property type="entry name" value="AIPM_HOMOCIT_SYNTH_2"/>
    <property type="match status" value="1"/>
</dbReference>
<feature type="transmembrane region" description="Helical" evidence="26">
    <location>
        <begin position="363"/>
        <end position="380"/>
    </location>
</feature>
<dbReference type="CDD" id="cd07940">
    <property type="entry name" value="DRE_TIM_IPMS"/>
    <property type="match status" value="1"/>
</dbReference>
<keyword evidence="23" id="KW-0100">Branched-chain amino acid biosynthesis</keyword>
<dbReference type="SUPFAM" id="SSF51569">
    <property type="entry name" value="Aldolase"/>
    <property type="match status" value="1"/>
</dbReference>
<evidence type="ECO:0000256" key="12">
    <source>
        <dbReference type="ARBA" id="ARBA00022605"/>
    </source>
</evidence>
<accession>A0AA35TBF4</accession>
<evidence type="ECO:0000256" key="6">
    <source>
        <dbReference type="ARBA" id="ARBA00010441"/>
    </source>
</evidence>
<dbReference type="InterPro" id="IPR013709">
    <property type="entry name" value="2-isopropylmalate_synth_dimer"/>
</dbReference>
<dbReference type="GO" id="GO:0003852">
    <property type="term" value="F:2-isopropylmalate synthase activity"/>
    <property type="evidence" value="ECO:0007669"/>
    <property type="project" value="UniProtKB-EC"/>
</dbReference>
<keyword evidence="22" id="KW-1208">Phospholipid metabolism</keyword>
<dbReference type="HAMAP" id="MF_01025">
    <property type="entry name" value="LeuA_type1"/>
    <property type="match status" value="1"/>
</dbReference>
<dbReference type="InterPro" id="IPR002034">
    <property type="entry name" value="AIPM/Hcit_synth_CS"/>
</dbReference>
<evidence type="ECO:0000256" key="15">
    <source>
        <dbReference type="ARBA" id="ARBA00022723"/>
    </source>
</evidence>
<feature type="transmembrane region" description="Helical" evidence="26">
    <location>
        <begin position="297"/>
        <end position="319"/>
    </location>
</feature>
<dbReference type="InterPro" id="IPR003817">
    <property type="entry name" value="PS_Dcarbxylase"/>
</dbReference>
<protein>
    <recommendedName>
        <fullName evidence="9">CDP-diacylglycerol--serine O-phosphatidyltransferase</fullName>
        <ecNumber evidence="7">2.3.3.13</ecNumber>
        <ecNumber evidence="8">2.7.8.8</ecNumber>
    </recommendedName>
    <alternativeName>
        <fullName evidence="24">Phosphatidylserine synthase</fullName>
    </alternativeName>
</protein>
<comment type="subcellular location">
    <subcellularLocation>
        <location evidence="3">Endomembrane system</location>
    </subcellularLocation>
    <subcellularLocation>
        <location evidence="2">Membrane</location>
        <topology evidence="2">Multi-pass membrane protein</topology>
    </subcellularLocation>
</comment>
<dbReference type="InterPro" id="IPR043130">
    <property type="entry name" value="CDP-OH_PTrfase_TM_dom"/>
</dbReference>
<dbReference type="PANTHER" id="PTHR10277">
    <property type="entry name" value="HOMOCITRATE SYNTHASE-RELATED"/>
    <property type="match status" value="1"/>
</dbReference>
<dbReference type="Gene3D" id="1.20.120.1760">
    <property type="match status" value="1"/>
</dbReference>
<keyword evidence="21" id="KW-0456">Lyase</keyword>
<dbReference type="GO" id="GO:0008654">
    <property type="term" value="P:phospholipid biosynthetic process"/>
    <property type="evidence" value="ECO:0007669"/>
    <property type="project" value="UniProtKB-KW"/>
</dbReference>
<dbReference type="InterPro" id="IPR004533">
    <property type="entry name" value="CDP-diaglyc--ser_O-PTrfase"/>
</dbReference>
<evidence type="ECO:0000256" key="1">
    <source>
        <dbReference type="ARBA" id="ARBA00000287"/>
    </source>
</evidence>
<dbReference type="SUPFAM" id="SSF110921">
    <property type="entry name" value="2-isopropylmalate synthase LeuA, allosteric (dimerisation) domain"/>
    <property type="match status" value="1"/>
</dbReference>
<evidence type="ECO:0000256" key="13">
    <source>
        <dbReference type="ARBA" id="ARBA00022679"/>
    </source>
</evidence>
<keyword evidence="17 26" id="KW-1133">Transmembrane helix</keyword>
<dbReference type="Proteomes" id="UP001174909">
    <property type="component" value="Unassembled WGS sequence"/>
</dbReference>
<gene>
    <name evidence="28" type="ORF">GBAR_LOCUS24487</name>
</gene>
<dbReference type="EC" id="2.7.8.8" evidence="8"/>
<dbReference type="InterPro" id="IPR000462">
    <property type="entry name" value="CDP-OH_P_trans"/>
</dbReference>
<evidence type="ECO:0000256" key="8">
    <source>
        <dbReference type="ARBA" id="ARBA00013174"/>
    </source>
</evidence>
<keyword evidence="14 26" id="KW-0812">Transmembrane</keyword>
<keyword evidence="20" id="KW-0594">Phospholipid biosynthesis</keyword>
<dbReference type="PANTHER" id="PTHR10277:SF9">
    <property type="entry name" value="2-ISOPROPYLMALATE SYNTHASE 1, CHLOROPLASTIC-RELATED"/>
    <property type="match status" value="1"/>
</dbReference>
<evidence type="ECO:0000313" key="29">
    <source>
        <dbReference type="Proteomes" id="UP001174909"/>
    </source>
</evidence>
<dbReference type="GO" id="GO:0010177">
    <property type="term" value="F:methylthioalkylmalate synthase activity"/>
    <property type="evidence" value="ECO:0007669"/>
    <property type="project" value="UniProtKB-ARBA"/>
</dbReference>
<dbReference type="FunFam" id="3.30.160.270:FF:000003">
    <property type="entry name" value="2-isopropylmalate synthase"/>
    <property type="match status" value="1"/>
</dbReference>
<dbReference type="GO" id="GO:0016020">
    <property type="term" value="C:membrane"/>
    <property type="evidence" value="ECO:0007669"/>
    <property type="project" value="UniProtKB-SubCell"/>
</dbReference>
<evidence type="ECO:0000256" key="25">
    <source>
        <dbReference type="RuleBase" id="RU003750"/>
    </source>
</evidence>
<dbReference type="FunFam" id="3.20.20.70:FF:000010">
    <property type="entry name" value="2-isopropylmalate synthase"/>
    <property type="match status" value="1"/>
</dbReference>
<dbReference type="GO" id="GO:0012505">
    <property type="term" value="C:endomembrane system"/>
    <property type="evidence" value="ECO:0007669"/>
    <property type="project" value="UniProtKB-SubCell"/>
</dbReference>
<dbReference type="InterPro" id="IPR013785">
    <property type="entry name" value="Aldolase_TIM"/>
</dbReference>
<dbReference type="Pfam" id="PF00682">
    <property type="entry name" value="HMGL-like"/>
    <property type="match status" value="1"/>
</dbReference>
<evidence type="ECO:0000256" key="21">
    <source>
        <dbReference type="ARBA" id="ARBA00023239"/>
    </source>
</evidence>
<keyword evidence="12" id="KW-0028">Amino-acid biosynthesis</keyword>
<evidence type="ECO:0000256" key="18">
    <source>
        <dbReference type="ARBA" id="ARBA00023098"/>
    </source>
</evidence>
<dbReference type="InterPro" id="IPR048254">
    <property type="entry name" value="CDP_ALCOHOL_P_TRANSF_CS"/>
</dbReference>
<dbReference type="InterPro" id="IPR036230">
    <property type="entry name" value="LeuA_allosteric_dom_sf"/>
</dbReference>
<feature type="transmembrane region" description="Helical" evidence="26">
    <location>
        <begin position="331"/>
        <end position="351"/>
    </location>
</feature>
<evidence type="ECO:0000256" key="17">
    <source>
        <dbReference type="ARBA" id="ARBA00022989"/>
    </source>
</evidence>
<dbReference type="EMBL" id="CASHTH010003374">
    <property type="protein sequence ID" value="CAI8044107.1"/>
    <property type="molecule type" value="Genomic_DNA"/>
</dbReference>
<keyword evidence="13 25" id="KW-0808">Transferase</keyword>
<dbReference type="Pfam" id="PF22617">
    <property type="entry name" value="HCS_D2"/>
    <property type="match status" value="1"/>
</dbReference>
<dbReference type="GO" id="GO:0004609">
    <property type="term" value="F:phosphatidylserine decarboxylase activity"/>
    <property type="evidence" value="ECO:0007669"/>
    <property type="project" value="InterPro"/>
</dbReference>
<feature type="domain" description="Pyruvate carboxyltransferase" evidence="27">
    <location>
        <begin position="372"/>
        <end position="634"/>
    </location>
</feature>
<keyword evidence="16" id="KW-0210">Decarboxylase</keyword>
<dbReference type="Gene3D" id="1.10.238.260">
    <property type="match status" value="1"/>
</dbReference>